<gene>
    <name evidence="1" type="ORF">D4L85_16010</name>
</gene>
<organism evidence="1 2">
    <name type="scientific">Chryseolinea soli</name>
    <dbReference type="NCBI Taxonomy" id="2321403"/>
    <lineage>
        <taxon>Bacteria</taxon>
        <taxon>Pseudomonadati</taxon>
        <taxon>Bacteroidota</taxon>
        <taxon>Cytophagia</taxon>
        <taxon>Cytophagales</taxon>
        <taxon>Fulvivirgaceae</taxon>
        <taxon>Chryseolinea</taxon>
    </lineage>
</organism>
<reference evidence="2" key="1">
    <citation type="submission" date="2018-09" db="EMBL/GenBank/DDBJ databases">
        <title>Chryseolinea sp. KIS68-18 isolated from soil.</title>
        <authorList>
            <person name="Weon H.-Y."/>
            <person name="Kwon S.-W."/>
            <person name="Lee S.A."/>
        </authorList>
    </citation>
    <scope>NUCLEOTIDE SEQUENCE [LARGE SCALE GENOMIC DNA]</scope>
    <source>
        <strain evidence="2">KIS68-18</strain>
    </source>
</reference>
<sequence>MVTTTRISAIEKVFVKTGQILSTRAWNGGNMHELHLHLPDVDFDTWKKTQSIKCRISSLHYTDYTPAMWDATEKTCTLYIDTSHAGKGSEWAKRQRREAVFYYLNIEEESHLPEWGRRHIFFGDRTAIGHFCAIQQLASSEINIDGCVVFNDITTANGLAENCPWLQVKCVTDYQRLYDHAEQVAIQIKDDQENNVFYVVGNAQLIMSVRKLLKTHGIDGSRIKSKGFWK</sequence>
<dbReference type="EMBL" id="CP032382">
    <property type="protein sequence ID" value="AYB31976.1"/>
    <property type="molecule type" value="Genomic_DNA"/>
</dbReference>
<dbReference type="InterPro" id="IPR039261">
    <property type="entry name" value="FNR_nucleotide-bd"/>
</dbReference>
<dbReference type="OrthoDB" id="649820at2"/>
<name>A0A385SN96_9BACT</name>
<protein>
    <submittedName>
        <fullName evidence="1">Uncharacterized protein</fullName>
    </submittedName>
</protein>
<dbReference type="KEGG" id="chk:D4L85_16010"/>
<evidence type="ECO:0000313" key="2">
    <source>
        <dbReference type="Proteomes" id="UP000266183"/>
    </source>
</evidence>
<dbReference type="Gene3D" id="3.40.50.80">
    <property type="entry name" value="Nucleotide-binding domain of ferredoxin-NADP reductase (FNR) module"/>
    <property type="match status" value="1"/>
</dbReference>
<evidence type="ECO:0000313" key="1">
    <source>
        <dbReference type="EMBL" id="AYB31976.1"/>
    </source>
</evidence>
<dbReference type="AlphaFoldDB" id="A0A385SN96"/>
<dbReference type="Proteomes" id="UP000266183">
    <property type="component" value="Chromosome"/>
</dbReference>
<accession>A0A385SN96</accession>
<proteinExistence type="predicted"/>
<dbReference type="RefSeq" id="WP_119755237.1">
    <property type="nucleotide sequence ID" value="NZ_CP032382.1"/>
</dbReference>
<keyword evidence="2" id="KW-1185">Reference proteome</keyword>